<reference evidence="6 7" key="1">
    <citation type="submission" date="2024-02" db="EMBL/GenBank/DDBJ databases">
        <title>Bacteria isolated from the canopy kelp, Nereocystis luetkeana.</title>
        <authorList>
            <person name="Pfister C.A."/>
            <person name="Younker I.T."/>
            <person name="Light S.H."/>
        </authorList>
    </citation>
    <scope>NUCLEOTIDE SEQUENCE [LARGE SCALE GENOMIC DNA]</scope>
    <source>
        <strain evidence="6 7">TI.2.07</strain>
    </source>
</reference>
<proteinExistence type="predicted"/>
<evidence type="ECO:0000313" key="6">
    <source>
        <dbReference type="EMBL" id="MEL0658655.1"/>
    </source>
</evidence>
<dbReference type="RefSeq" id="WP_341627297.1">
    <property type="nucleotide sequence ID" value="NZ_JBAKBA010000009.1"/>
</dbReference>
<comment type="subcellular location">
    <subcellularLocation>
        <location evidence="1">Membrane</location>
    </subcellularLocation>
</comment>
<dbReference type="PANTHER" id="PTHR32089:SF112">
    <property type="entry name" value="LYSOZYME-LIKE PROTEIN-RELATED"/>
    <property type="match status" value="1"/>
</dbReference>
<evidence type="ECO:0000256" key="2">
    <source>
        <dbReference type="ARBA" id="ARBA00023224"/>
    </source>
</evidence>
<keyword evidence="7" id="KW-1185">Reference proteome</keyword>
<organism evidence="6 7">
    <name type="scientific">Psychromonas arctica</name>
    <dbReference type="NCBI Taxonomy" id="168275"/>
    <lineage>
        <taxon>Bacteria</taxon>
        <taxon>Pseudomonadati</taxon>
        <taxon>Pseudomonadota</taxon>
        <taxon>Gammaproteobacteria</taxon>
        <taxon>Alteromonadales</taxon>
        <taxon>Psychromonadaceae</taxon>
        <taxon>Psychromonas</taxon>
    </lineage>
</organism>
<evidence type="ECO:0000313" key="7">
    <source>
        <dbReference type="Proteomes" id="UP001366060"/>
    </source>
</evidence>
<accession>A0ABU9H9V1</accession>
<comment type="caution">
    <text evidence="6">The sequence shown here is derived from an EMBL/GenBank/DDBJ whole genome shotgun (WGS) entry which is preliminary data.</text>
</comment>
<feature type="transmembrane region" description="Helical" evidence="4">
    <location>
        <begin position="46"/>
        <end position="69"/>
    </location>
</feature>
<protein>
    <submittedName>
        <fullName evidence="6">Methyl-accepting chemotaxis protein</fullName>
    </submittedName>
</protein>
<keyword evidence="4" id="KW-0812">Transmembrane</keyword>
<evidence type="ECO:0000256" key="3">
    <source>
        <dbReference type="PROSITE-ProRule" id="PRU00284"/>
    </source>
</evidence>
<name>A0ABU9H9V1_9GAMM</name>
<feature type="domain" description="Methyl-accepting transducer" evidence="5">
    <location>
        <begin position="124"/>
        <end position="360"/>
    </location>
</feature>
<dbReference type="PANTHER" id="PTHR32089">
    <property type="entry name" value="METHYL-ACCEPTING CHEMOTAXIS PROTEIN MCPB"/>
    <property type="match status" value="1"/>
</dbReference>
<evidence type="ECO:0000256" key="4">
    <source>
        <dbReference type="SAM" id="Phobius"/>
    </source>
</evidence>
<dbReference type="Gene3D" id="1.10.287.950">
    <property type="entry name" value="Methyl-accepting chemotaxis protein"/>
    <property type="match status" value="1"/>
</dbReference>
<feature type="transmembrane region" description="Helical" evidence="4">
    <location>
        <begin position="12"/>
        <end position="34"/>
    </location>
</feature>
<dbReference type="Proteomes" id="UP001366060">
    <property type="component" value="Unassembled WGS sequence"/>
</dbReference>
<gene>
    <name evidence="6" type="ORF">V6255_05815</name>
</gene>
<dbReference type="InterPro" id="IPR004089">
    <property type="entry name" value="MCPsignal_dom"/>
</dbReference>
<dbReference type="SMART" id="SM00283">
    <property type="entry name" value="MA"/>
    <property type="match status" value="1"/>
</dbReference>
<dbReference type="EMBL" id="JBAKBA010000009">
    <property type="protein sequence ID" value="MEL0658655.1"/>
    <property type="molecule type" value="Genomic_DNA"/>
</dbReference>
<evidence type="ECO:0000256" key="1">
    <source>
        <dbReference type="ARBA" id="ARBA00004370"/>
    </source>
</evidence>
<evidence type="ECO:0000259" key="5">
    <source>
        <dbReference type="PROSITE" id="PS50111"/>
    </source>
</evidence>
<keyword evidence="4" id="KW-1133">Transmembrane helix</keyword>
<dbReference type="SUPFAM" id="SSF58104">
    <property type="entry name" value="Methyl-accepting chemotaxis protein (MCP) signaling domain"/>
    <property type="match status" value="1"/>
</dbReference>
<sequence>MYQLFSLPIQKIIHFVGFKAMLSFYLCVLLTIIATQMMIVNFPEKISTHALSIELAILLYLSVALVMIINTELQSFKQILCSLNADTFDYRELKISNLLPASLLEQLTSSYRELGRVNDKNKDKLSEVSYSAIQVINTAHSVTENVQKQSDATNATAAAITEMSVSLNEVNTRISGVHSSSENAFNTAEQGRLSIAELQASLEKVAFEAGTTANDIELLMTLANTVAEISESIQGIADQTNLLALNASIEAARAGEFGRGFAVVADEVRALSHRSYTAADSIVKNVRSVINQGNKISLSMSNVVEQSTQCKQGADVVDQSLQQIEEATFDVREKIKTVAYNVEQQTLATNEIAEHVELVVQGARANAEVAKQAETVATHLKSLTQIAG</sequence>
<dbReference type="PROSITE" id="PS50111">
    <property type="entry name" value="CHEMOTAXIS_TRANSDUC_2"/>
    <property type="match status" value="1"/>
</dbReference>
<keyword evidence="2 3" id="KW-0807">Transducer</keyword>
<dbReference type="Pfam" id="PF00015">
    <property type="entry name" value="MCPsignal"/>
    <property type="match status" value="1"/>
</dbReference>
<keyword evidence="4" id="KW-0472">Membrane</keyword>